<evidence type="ECO:0000256" key="11">
    <source>
        <dbReference type="ARBA" id="ARBA00022840"/>
    </source>
</evidence>
<keyword evidence="5" id="KW-0645">Protease</keyword>
<dbReference type="InterPro" id="IPR014014">
    <property type="entry name" value="RNA_helicase_DEAD_Q_motif"/>
</dbReference>
<evidence type="ECO:0000256" key="4">
    <source>
        <dbReference type="ARBA" id="ARBA00012552"/>
    </source>
</evidence>
<protein>
    <recommendedName>
        <fullName evidence="4">RNA helicase</fullName>
        <ecNumber evidence="4">3.6.4.13</ecNumber>
    </recommendedName>
</protein>
<organism evidence="15">
    <name type="scientific">Dendroctonus ponderosae</name>
    <name type="common">Mountain pine beetle</name>
    <dbReference type="NCBI Taxonomy" id="77166"/>
    <lineage>
        <taxon>Eukaryota</taxon>
        <taxon>Metazoa</taxon>
        <taxon>Ecdysozoa</taxon>
        <taxon>Arthropoda</taxon>
        <taxon>Hexapoda</taxon>
        <taxon>Insecta</taxon>
        <taxon>Pterygota</taxon>
        <taxon>Neoptera</taxon>
        <taxon>Endopterygota</taxon>
        <taxon>Coleoptera</taxon>
        <taxon>Polyphaga</taxon>
        <taxon>Cucujiformia</taxon>
        <taxon>Curculionidae</taxon>
        <taxon>Scolytinae</taxon>
        <taxon>Dendroctonus</taxon>
    </lineage>
</organism>
<dbReference type="GO" id="GO:0005524">
    <property type="term" value="F:ATP binding"/>
    <property type="evidence" value="ECO:0007669"/>
    <property type="project" value="UniProtKB-KW"/>
</dbReference>
<dbReference type="InterPro" id="IPR027417">
    <property type="entry name" value="P-loop_NTPase"/>
</dbReference>
<comment type="similarity">
    <text evidence="3">Belongs to the peptidase M13 family.</text>
</comment>
<sequence length="1084" mass="121413">MSGFNYSSFNSKKMNAVPPPANLGGSTGPKKLNAVPPPTNIAPGVRNSAVPVPGSGLSKQGYSTMTSISQNALTASWGTGSRKRAVTEDEYFDVDEEEQVPDLAYIPAPDSPTRLEMDKKQGQEEEEDDPLDAFMAGIEAQVEKETKKEVVPTQQPPQQQPVRNDLEEEDNEESYYRYMEENPNAGLLPVEEDGIEIEYDEDGNPIPPDKKRIIDPLPPIDHSQFEYKPFQKNFYIEHPEIKMMSNEKVLELRGTYDLTVKGTDVPKPVASFAHFGFDDKLLKTIIKAEYSSPTPIQAQAVPAAMMGRDVLGIAQTGKKKALENRQIVHTVHVSVQKPVDEGEGPIALILAPTRELALQIYTEAKKFAKIYDLRVICAYGGGSKWEQSKALKEGAEIVVATPGRIIDHVKIGATNLQRVTFLVLDEADRMFELGFEPQVRSVCNHVRPDRQTLLFSATFKKKIERLAKDALSDPIRISQGIAGQANEDVTQDVLLLPNQDAKRDWLFRKLVEMLSAGSVLIFVTKKVDAEKVAKDLLLKEYDCLLLHGDMEQAERNKVITAFKKQEVPLLVATDVAARGLDIPHVRTVVNYDIARDIDTHTHRIGRTGRAGTQGTAYTLLTSRDKEFAGHIVRNLEAAKQEVPHEILDLALQSAWFKKQRFKKQDQHSSNVGGIGLGFKDTTAGSMRGFVASSSGNLSTSAPASTKGPATDRLSAMKEAFKAQYVNQMEPGNLVFPSNLLLDPLESSKELIAYKKWIFESIKLLYPASWIIQNLDDKVRKIVDFERRLAKLMSVKSGMQRNTLDRFTKKLKCDFSKAVEVLYRGMDRKIGKPATVVIKNFKYIKNLVLFMNRVSGGNIANYLIWTIVKEFSRDTSVHLRALNFSIDKAILGIPSDLPQEIECTNKAMEYFSFAILPKYLDWYIKNDTVRSVKMVAEAVKSEYVSLLKANTWLSEKTRELAIDKIQSIQTVIGYSEWMNNGTELQKLYNKLTITGNHFKNILKLKQLSAERNLLLVETSKIVPLWPSNIFDVNAYYSILQNLIFIPLGILQEPFYFENGPRIFSYAALGSLIGHELAHSLDSTGT</sequence>
<dbReference type="SUPFAM" id="SSF52540">
    <property type="entry name" value="P-loop containing nucleoside triphosphate hydrolases"/>
    <property type="match status" value="1"/>
</dbReference>
<comment type="catalytic activity">
    <reaction evidence="13">
        <text>ATP + H2O = ADP + phosphate + H(+)</text>
        <dbReference type="Rhea" id="RHEA:13065"/>
        <dbReference type="ChEBI" id="CHEBI:15377"/>
        <dbReference type="ChEBI" id="CHEBI:15378"/>
        <dbReference type="ChEBI" id="CHEBI:30616"/>
        <dbReference type="ChEBI" id="CHEBI:43474"/>
        <dbReference type="ChEBI" id="CHEBI:456216"/>
        <dbReference type="EC" id="3.6.4.13"/>
    </reaction>
</comment>
<feature type="region of interest" description="Disordered" evidence="14">
    <location>
        <begin position="143"/>
        <end position="170"/>
    </location>
</feature>
<dbReference type="SMART" id="SM00487">
    <property type="entry name" value="DEXDc"/>
    <property type="match status" value="1"/>
</dbReference>
<dbReference type="InterPro" id="IPR018497">
    <property type="entry name" value="Peptidase_M13_C"/>
</dbReference>
<dbReference type="Gene3D" id="3.40.390.10">
    <property type="entry name" value="Collagenase (Catalytic Domain)"/>
    <property type="match status" value="1"/>
</dbReference>
<dbReference type="PROSITE" id="PS00039">
    <property type="entry name" value="DEAD_ATP_HELICASE"/>
    <property type="match status" value="1"/>
</dbReference>
<keyword evidence="10" id="KW-0862">Zinc</keyword>
<reference evidence="15" key="1">
    <citation type="journal article" date="2013" name="Genome Biol.">
        <title>Draft genome of the mountain pine beetle, Dendroctonus ponderosae Hopkins, a major forest pest.</title>
        <authorList>
            <person name="Keeling C.I."/>
            <person name="Yuen M.M."/>
            <person name="Liao N.Y."/>
            <person name="Docking T.R."/>
            <person name="Chan S.K."/>
            <person name="Taylor G.A."/>
            <person name="Palmquist D.L."/>
            <person name="Jackman S.D."/>
            <person name="Nguyen A."/>
            <person name="Li M."/>
            <person name="Henderson H."/>
            <person name="Janes J.K."/>
            <person name="Zhao Y."/>
            <person name="Pandoh P."/>
            <person name="Moore R."/>
            <person name="Sperling F.A."/>
            <person name="Huber D.P."/>
            <person name="Birol I."/>
            <person name="Jones S.J."/>
            <person name="Bohlmann J."/>
        </authorList>
    </citation>
    <scope>NUCLEOTIDE SEQUENCE</scope>
</reference>
<dbReference type="Gene3D" id="3.40.50.300">
    <property type="entry name" value="P-loop containing nucleotide triphosphate hydrolases"/>
    <property type="match status" value="2"/>
</dbReference>
<dbReference type="Pfam" id="PF00271">
    <property type="entry name" value="Helicase_C"/>
    <property type="match status" value="1"/>
</dbReference>
<evidence type="ECO:0000256" key="6">
    <source>
        <dbReference type="ARBA" id="ARBA00022723"/>
    </source>
</evidence>
<dbReference type="PRINTS" id="PR00786">
    <property type="entry name" value="NEPRILYSIN"/>
</dbReference>
<dbReference type="SMART" id="SM00490">
    <property type="entry name" value="HELICc"/>
    <property type="match status" value="1"/>
</dbReference>
<evidence type="ECO:0000256" key="2">
    <source>
        <dbReference type="ARBA" id="ARBA00004401"/>
    </source>
</evidence>
<keyword evidence="8" id="KW-0378">Hydrolase</keyword>
<evidence type="ECO:0000313" key="15">
    <source>
        <dbReference type="EMBL" id="ENN71263.1"/>
    </source>
</evidence>
<dbReference type="SUPFAM" id="SSF55486">
    <property type="entry name" value="Metalloproteases ('zincins'), catalytic domain"/>
    <property type="match status" value="1"/>
</dbReference>
<evidence type="ECO:0000256" key="3">
    <source>
        <dbReference type="ARBA" id="ARBA00007357"/>
    </source>
</evidence>
<feature type="region of interest" description="Disordered" evidence="14">
    <location>
        <begin position="1"/>
        <end position="53"/>
    </location>
</feature>
<dbReference type="PROSITE" id="PS51194">
    <property type="entry name" value="HELICASE_CTER"/>
    <property type="match status" value="1"/>
</dbReference>
<dbReference type="HOGENOM" id="CLU_010005_0_0_1"/>
<dbReference type="Pfam" id="PF01431">
    <property type="entry name" value="Peptidase_M13"/>
    <property type="match status" value="1"/>
</dbReference>
<dbReference type="Gene3D" id="1.10.1380.10">
    <property type="entry name" value="Neutral endopeptidase , domain2"/>
    <property type="match status" value="1"/>
</dbReference>
<evidence type="ECO:0000256" key="9">
    <source>
        <dbReference type="ARBA" id="ARBA00022806"/>
    </source>
</evidence>
<comment type="subcellular location">
    <subcellularLocation>
        <location evidence="2">Cell membrane</location>
        <topology evidence="2">Single-pass type II membrane protein</topology>
    </subcellularLocation>
</comment>
<dbReference type="GO" id="GO:0006508">
    <property type="term" value="P:proteolysis"/>
    <property type="evidence" value="ECO:0007669"/>
    <property type="project" value="UniProtKB-KW"/>
</dbReference>
<accession>N6T153</accession>
<dbReference type="Pfam" id="PF05649">
    <property type="entry name" value="Peptidase_M13_N"/>
    <property type="match status" value="1"/>
</dbReference>
<evidence type="ECO:0000256" key="12">
    <source>
        <dbReference type="ARBA" id="ARBA00023049"/>
    </source>
</evidence>
<dbReference type="AlphaFoldDB" id="N6T153"/>
<dbReference type="InterPro" id="IPR014001">
    <property type="entry name" value="Helicase_ATP-bd"/>
</dbReference>
<dbReference type="FunFam" id="3.40.50.300:FF:000079">
    <property type="entry name" value="probable ATP-dependent RNA helicase DDX17"/>
    <property type="match status" value="1"/>
</dbReference>
<name>N6T153_DENPD</name>
<dbReference type="InterPro" id="IPR000718">
    <property type="entry name" value="Peptidase_M13"/>
</dbReference>
<dbReference type="OMA" id="WIFESIK"/>
<dbReference type="EMBL" id="KB741277">
    <property type="protein sequence ID" value="ENN71263.1"/>
    <property type="molecule type" value="Genomic_DNA"/>
</dbReference>
<dbReference type="InterPro" id="IPR011545">
    <property type="entry name" value="DEAD/DEAH_box_helicase_dom"/>
</dbReference>
<dbReference type="PROSITE" id="PS51192">
    <property type="entry name" value="HELICASE_ATP_BIND_1"/>
    <property type="match status" value="1"/>
</dbReference>
<evidence type="ECO:0000256" key="10">
    <source>
        <dbReference type="ARBA" id="ARBA00022833"/>
    </source>
</evidence>
<feature type="compositionally biased region" description="Basic and acidic residues" evidence="14">
    <location>
        <begin position="113"/>
        <end position="123"/>
    </location>
</feature>
<comment type="cofactor">
    <cofactor evidence="1">
        <name>Zn(2+)</name>
        <dbReference type="ChEBI" id="CHEBI:29105"/>
    </cofactor>
</comment>
<dbReference type="PROSITE" id="PS51885">
    <property type="entry name" value="NEPRILYSIN"/>
    <property type="match status" value="1"/>
</dbReference>
<dbReference type="PROSITE" id="PS51195">
    <property type="entry name" value="Q_MOTIF"/>
    <property type="match status" value="1"/>
</dbReference>
<dbReference type="InterPro" id="IPR008753">
    <property type="entry name" value="Peptidase_M13_N"/>
</dbReference>
<keyword evidence="6" id="KW-0479">Metal-binding</keyword>
<evidence type="ECO:0000256" key="8">
    <source>
        <dbReference type="ARBA" id="ARBA00022801"/>
    </source>
</evidence>
<dbReference type="InterPro" id="IPR001650">
    <property type="entry name" value="Helicase_C-like"/>
</dbReference>
<dbReference type="EC" id="3.6.4.13" evidence="4"/>
<keyword evidence="12" id="KW-0482">Metalloprotease</keyword>
<gene>
    <name evidence="15" type="ORF">YQE_12190</name>
</gene>
<dbReference type="GO" id="GO:0005886">
    <property type="term" value="C:plasma membrane"/>
    <property type="evidence" value="ECO:0007669"/>
    <property type="project" value="UniProtKB-SubCell"/>
</dbReference>
<dbReference type="InterPro" id="IPR024079">
    <property type="entry name" value="MetalloPept_cat_dom_sf"/>
</dbReference>
<keyword evidence="7" id="KW-0547">Nucleotide-binding</keyword>
<keyword evidence="11" id="KW-0067">ATP-binding</keyword>
<dbReference type="GO" id="GO:0046872">
    <property type="term" value="F:metal ion binding"/>
    <property type="evidence" value="ECO:0007669"/>
    <property type="project" value="UniProtKB-KW"/>
</dbReference>
<dbReference type="GO" id="GO:0003724">
    <property type="term" value="F:RNA helicase activity"/>
    <property type="evidence" value="ECO:0007669"/>
    <property type="project" value="UniProtKB-EC"/>
</dbReference>
<proteinExistence type="inferred from homology"/>
<evidence type="ECO:0000256" key="13">
    <source>
        <dbReference type="ARBA" id="ARBA00047984"/>
    </source>
</evidence>
<dbReference type="InterPro" id="IPR042089">
    <property type="entry name" value="Peptidase_M13_dom_2"/>
</dbReference>
<dbReference type="Pfam" id="PF00270">
    <property type="entry name" value="DEAD"/>
    <property type="match status" value="1"/>
</dbReference>
<evidence type="ECO:0000256" key="1">
    <source>
        <dbReference type="ARBA" id="ARBA00001947"/>
    </source>
</evidence>
<feature type="compositionally biased region" description="Polar residues" evidence="14">
    <location>
        <begin position="1"/>
        <end position="13"/>
    </location>
</feature>
<dbReference type="PANTHER" id="PTHR47958">
    <property type="entry name" value="ATP-DEPENDENT RNA HELICASE DBP3"/>
    <property type="match status" value="1"/>
</dbReference>
<dbReference type="GO" id="GO:0004222">
    <property type="term" value="F:metalloendopeptidase activity"/>
    <property type="evidence" value="ECO:0007669"/>
    <property type="project" value="InterPro"/>
</dbReference>
<dbReference type="InterPro" id="IPR000629">
    <property type="entry name" value="RNA-helicase_DEAD-box_CS"/>
</dbReference>
<dbReference type="CDD" id="cd18787">
    <property type="entry name" value="SF2_C_DEAD"/>
    <property type="match status" value="1"/>
</dbReference>
<dbReference type="GO" id="GO:0003676">
    <property type="term" value="F:nucleic acid binding"/>
    <property type="evidence" value="ECO:0007669"/>
    <property type="project" value="InterPro"/>
</dbReference>
<feature type="non-terminal residue" evidence="15">
    <location>
        <position position="1"/>
    </location>
</feature>
<evidence type="ECO:0000256" key="14">
    <source>
        <dbReference type="SAM" id="MobiDB-lite"/>
    </source>
</evidence>
<dbReference type="OrthoDB" id="196131at2759"/>
<evidence type="ECO:0000256" key="5">
    <source>
        <dbReference type="ARBA" id="ARBA00022670"/>
    </source>
</evidence>
<dbReference type="GO" id="GO:0010468">
    <property type="term" value="P:regulation of gene expression"/>
    <property type="evidence" value="ECO:0007669"/>
    <property type="project" value="UniProtKB-ARBA"/>
</dbReference>
<keyword evidence="9" id="KW-0347">Helicase</keyword>
<evidence type="ECO:0000256" key="7">
    <source>
        <dbReference type="ARBA" id="ARBA00022741"/>
    </source>
</evidence>
<feature type="region of interest" description="Disordered" evidence="14">
    <location>
        <begin position="92"/>
        <end position="130"/>
    </location>
</feature>